<dbReference type="Pfam" id="PF00135">
    <property type="entry name" value="COesterase"/>
    <property type="match status" value="2"/>
</dbReference>
<protein>
    <recommendedName>
        <fullName evidence="5">Carboxylic ester hydrolase</fullName>
        <ecNumber evidence="5">3.1.1.-</ecNumber>
    </recommendedName>
</protein>
<name>A0ABQ8SN91_PERAM</name>
<dbReference type="EC" id="3.1.1.-" evidence="5"/>
<keyword evidence="3 5" id="KW-0378">Hydrolase</keyword>
<dbReference type="PROSITE" id="PS00122">
    <property type="entry name" value="CARBOXYLESTERASE_B_1"/>
    <property type="match status" value="1"/>
</dbReference>
<feature type="signal peptide" evidence="5">
    <location>
        <begin position="1"/>
        <end position="23"/>
    </location>
</feature>
<dbReference type="EMBL" id="JAJSOF020000023">
    <property type="protein sequence ID" value="KAJ4435644.1"/>
    <property type="molecule type" value="Genomic_DNA"/>
</dbReference>
<accession>A0ABQ8SN91</accession>
<evidence type="ECO:0000256" key="4">
    <source>
        <dbReference type="ARBA" id="ARBA00023180"/>
    </source>
</evidence>
<dbReference type="Proteomes" id="UP001148838">
    <property type="component" value="Unassembled WGS sequence"/>
</dbReference>
<evidence type="ECO:0000256" key="2">
    <source>
        <dbReference type="ARBA" id="ARBA00022487"/>
    </source>
</evidence>
<organism evidence="7 8">
    <name type="scientific">Periplaneta americana</name>
    <name type="common">American cockroach</name>
    <name type="synonym">Blatta americana</name>
    <dbReference type="NCBI Taxonomy" id="6978"/>
    <lineage>
        <taxon>Eukaryota</taxon>
        <taxon>Metazoa</taxon>
        <taxon>Ecdysozoa</taxon>
        <taxon>Arthropoda</taxon>
        <taxon>Hexapoda</taxon>
        <taxon>Insecta</taxon>
        <taxon>Pterygota</taxon>
        <taxon>Neoptera</taxon>
        <taxon>Polyneoptera</taxon>
        <taxon>Dictyoptera</taxon>
        <taxon>Blattodea</taxon>
        <taxon>Blattoidea</taxon>
        <taxon>Blattidae</taxon>
        <taxon>Blattinae</taxon>
        <taxon>Periplaneta</taxon>
    </lineage>
</organism>
<dbReference type="Gene3D" id="3.40.50.1820">
    <property type="entry name" value="alpha/beta hydrolase"/>
    <property type="match status" value="1"/>
</dbReference>
<keyword evidence="2" id="KW-0719">Serine esterase</keyword>
<keyword evidence="8" id="KW-1185">Reference proteome</keyword>
<dbReference type="InterPro" id="IPR019819">
    <property type="entry name" value="Carboxylesterase_B_CS"/>
</dbReference>
<evidence type="ECO:0000256" key="5">
    <source>
        <dbReference type="RuleBase" id="RU361235"/>
    </source>
</evidence>
<dbReference type="SUPFAM" id="SSF53474">
    <property type="entry name" value="alpha/beta-Hydrolases"/>
    <property type="match status" value="1"/>
</dbReference>
<reference evidence="7 8" key="1">
    <citation type="journal article" date="2022" name="Allergy">
        <title>Genome assembly and annotation of Periplaneta americana reveal a comprehensive cockroach allergen profile.</title>
        <authorList>
            <person name="Wang L."/>
            <person name="Xiong Q."/>
            <person name="Saelim N."/>
            <person name="Wang L."/>
            <person name="Nong W."/>
            <person name="Wan A.T."/>
            <person name="Shi M."/>
            <person name="Liu X."/>
            <person name="Cao Q."/>
            <person name="Hui J.H.L."/>
            <person name="Sookrung N."/>
            <person name="Leung T.F."/>
            <person name="Tungtrongchitr A."/>
            <person name="Tsui S.K.W."/>
        </authorList>
    </citation>
    <scope>NUCLEOTIDE SEQUENCE [LARGE SCALE GENOMIC DNA]</scope>
    <source>
        <strain evidence="7">PWHHKU_190912</strain>
    </source>
</reference>
<dbReference type="InterPro" id="IPR029058">
    <property type="entry name" value="AB_hydrolase_fold"/>
</dbReference>
<keyword evidence="5" id="KW-0732">Signal</keyword>
<keyword evidence="4" id="KW-0325">Glycoprotein</keyword>
<dbReference type="PROSITE" id="PS00941">
    <property type="entry name" value="CARBOXYLESTERASE_B_2"/>
    <property type="match status" value="1"/>
</dbReference>
<dbReference type="InterPro" id="IPR002018">
    <property type="entry name" value="CarbesteraseB"/>
</dbReference>
<comment type="caution">
    <text evidence="7">The sequence shown here is derived from an EMBL/GenBank/DDBJ whole genome shotgun (WGS) entry which is preliminary data.</text>
</comment>
<feature type="domain" description="Carboxylesterase type B" evidence="6">
    <location>
        <begin position="24"/>
        <end position="167"/>
    </location>
</feature>
<evidence type="ECO:0000256" key="1">
    <source>
        <dbReference type="ARBA" id="ARBA00005964"/>
    </source>
</evidence>
<comment type="similarity">
    <text evidence="1 5">Belongs to the type-B carboxylesterase/lipase family.</text>
</comment>
<feature type="domain" description="Carboxylesterase type B" evidence="6">
    <location>
        <begin position="186"/>
        <end position="456"/>
    </location>
</feature>
<evidence type="ECO:0000256" key="3">
    <source>
        <dbReference type="ARBA" id="ARBA00022801"/>
    </source>
</evidence>
<evidence type="ECO:0000313" key="7">
    <source>
        <dbReference type="EMBL" id="KAJ4435644.1"/>
    </source>
</evidence>
<feature type="chain" id="PRO_5045007447" description="Carboxylic ester hydrolase" evidence="5">
    <location>
        <begin position="24"/>
        <end position="525"/>
    </location>
</feature>
<evidence type="ECO:0000259" key="6">
    <source>
        <dbReference type="Pfam" id="PF00135"/>
    </source>
</evidence>
<proteinExistence type="inferred from homology"/>
<sequence length="525" mass="58426">MKCFKFSALIFLILFGLSSSSDSDLIVETLYGPVRGTILTSARSNRPFFGFMGIPYAKPPVGDLRFKPLQPLDPWTEVRNATAEGSVCPQTSEWSLKAEGIEDCLFINVYTPKLPSGPNDTLLPVLFLIHGGGFYFGSASKIALGPDFMVDENVVVVSFHYRIGIFGKYISFEILLRKKRLDQKEGFLSLQNAEVPGNNGLKDQTFALRWTKQNIARFGGDPSKITIVGHSAGGSAVHFQVLSPMSRGLFQRAIVQSSSALNSQAFQFPNENIKRAFRVGKILGTNTTDKDELLRYLRSLPLEKYWKIIAKEDLLFLPTTESNTTKEEVFLPDTPINILKAGNFNKVSYLTGVTSREAIIGLRKELLLGDVQNKTESIIMDEFGMEESDLRVPEAAAKLREFYFGGSTNPTLLQFINLYSEVVVTKDVYCTIKLQAAKSTSPIYVYQFSFYGYMNIYKDILYGGSDIPDNSVRRRGGIRCGLVDKASARRAENPGSNPGAGENFLRSITLSSYDEAEYLHGNIKH</sequence>
<dbReference type="PANTHER" id="PTHR11559">
    <property type="entry name" value="CARBOXYLESTERASE"/>
    <property type="match status" value="1"/>
</dbReference>
<dbReference type="InterPro" id="IPR050309">
    <property type="entry name" value="Type-B_Carboxylest/Lipase"/>
</dbReference>
<dbReference type="InterPro" id="IPR019826">
    <property type="entry name" value="Carboxylesterase_B_AS"/>
</dbReference>
<gene>
    <name evidence="7" type="ORF">ANN_18260</name>
</gene>
<evidence type="ECO:0000313" key="8">
    <source>
        <dbReference type="Proteomes" id="UP001148838"/>
    </source>
</evidence>